<evidence type="ECO:0000313" key="1">
    <source>
        <dbReference type="EMBL" id="GBM39997.1"/>
    </source>
</evidence>
<dbReference type="Proteomes" id="UP000499080">
    <property type="component" value="Unassembled WGS sequence"/>
</dbReference>
<evidence type="ECO:0000313" key="2">
    <source>
        <dbReference type="Proteomes" id="UP000499080"/>
    </source>
</evidence>
<sequence length="76" mass="8594">MKEDPVAFSSSKAFDHATIRRSKTELFGVPNGTVVFSDESRFSLTDDDRRVKILDEHRRITVSDVISTGRRPTVVL</sequence>
<comment type="caution">
    <text evidence="1">The sequence shown here is derived from an EMBL/GenBank/DDBJ whole genome shotgun (WGS) entry which is preliminary data.</text>
</comment>
<dbReference type="EMBL" id="BGPR01000913">
    <property type="protein sequence ID" value="GBM39997.1"/>
    <property type="molecule type" value="Genomic_DNA"/>
</dbReference>
<reference evidence="1 2" key="1">
    <citation type="journal article" date="2019" name="Sci. Rep.">
        <title>Orb-weaving spider Araneus ventricosus genome elucidates the spidroin gene catalogue.</title>
        <authorList>
            <person name="Kono N."/>
            <person name="Nakamura H."/>
            <person name="Ohtoshi R."/>
            <person name="Moran D.A.P."/>
            <person name="Shinohara A."/>
            <person name="Yoshida Y."/>
            <person name="Fujiwara M."/>
            <person name="Mori M."/>
            <person name="Tomita M."/>
            <person name="Arakawa K."/>
        </authorList>
    </citation>
    <scope>NUCLEOTIDE SEQUENCE [LARGE SCALE GENOMIC DNA]</scope>
</reference>
<keyword evidence="2" id="KW-1185">Reference proteome</keyword>
<accession>A0A4Y2FGA2</accession>
<dbReference type="AlphaFoldDB" id="A0A4Y2FGA2"/>
<protein>
    <submittedName>
        <fullName evidence="1">Uncharacterized protein</fullName>
    </submittedName>
</protein>
<gene>
    <name evidence="1" type="ORF">AVEN_217595_1</name>
</gene>
<name>A0A4Y2FGA2_ARAVE</name>
<organism evidence="1 2">
    <name type="scientific">Araneus ventricosus</name>
    <name type="common">Orbweaver spider</name>
    <name type="synonym">Epeira ventricosa</name>
    <dbReference type="NCBI Taxonomy" id="182803"/>
    <lineage>
        <taxon>Eukaryota</taxon>
        <taxon>Metazoa</taxon>
        <taxon>Ecdysozoa</taxon>
        <taxon>Arthropoda</taxon>
        <taxon>Chelicerata</taxon>
        <taxon>Arachnida</taxon>
        <taxon>Araneae</taxon>
        <taxon>Araneomorphae</taxon>
        <taxon>Entelegynae</taxon>
        <taxon>Araneoidea</taxon>
        <taxon>Araneidae</taxon>
        <taxon>Araneus</taxon>
    </lineage>
</organism>
<proteinExistence type="predicted"/>